<reference evidence="1 2" key="1">
    <citation type="submission" date="2019-06" db="EMBL/GenBank/DDBJ databases">
        <title>Echinicola alkalisoli sp. nov. isolated from saline soil.</title>
        <authorList>
            <person name="Sun J.-Q."/>
            <person name="Xu L."/>
        </authorList>
    </citation>
    <scope>NUCLEOTIDE SEQUENCE [LARGE SCALE GENOMIC DNA]</scope>
    <source>
        <strain evidence="1 2">LN3S3</strain>
    </source>
</reference>
<dbReference type="OrthoDB" id="823219at2"/>
<sequence length="383" mass="44447">MVHLRWFSLWLLILNFGCKGDNNVENVNLLQSPIPVPSSGTARLSDFVSKIEYFLLPESISALRVSKALVYDSLYFLGDYDMTMSVSVIDSSMNHVANIRNYGEGPGEFRDISDFTINTDKSTVDILSLNKLIQYDFKGNFVNEFRTPFFFYKIQHLSADKYLVYTPTGSHPSLKGGDIQSVLWIWGAEDGQIAPVSSPMQDFRFPFVREYNNLRLFGQKVLFSTHFSDTIYSYNFSGEIIERRYFKSDKQYLPLDLVKDQKSLSNIPDKIRMSYYYHFPNLLENDNYLVTRLVDKGILTELIYSKKTGKSMVFSKIENDVDFGLEWMRPVLLRDRVLFLVMEPSWVIDRFEEGGIPENSAFYRFAKDVTEDTPLILAKYYLK</sequence>
<dbReference type="EMBL" id="CP041253">
    <property type="protein sequence ID" value="QDH78154.1"/>
    <property type="molecule type" value="Genomic_DNA"/>
</dbReference>
<name>A0A514CES4_9BACT</name>
<evidence type="ECO:0000313" key="2">
    <source>
        <dbReference type="Proteomes" id="UP000316614"/>
    </source>
</evidence>
<dbReference type="Pfam" id="PF17170">
    <property type="entry name" value="DUF5128"/>
    <property type="match status" value="1"/>
</dbReference>
<accession>A0A514CES4</accession>
<evidence type="ECO:0000313" key="1">
    <source>
        <dbReference type="EMBL" id="QDH78154.1"/>
    </source>
</evidence>
<dbReference type="AlphaFoldDB" id="A0A514CES4"/>
<proteinExistence type="predicted"/>
<dbReference type="KEGG" id="echi:FKX85_03510"/>
<dbReference type="RefSeq" id="WP_141613414.1">
    <property type="nucleotide sequence ID" value="NZ_CP041253.1"/>
</dbReference>
<organism evidence="1 2">
    <name type="scientific">Echinicola soli</name>
    <dbReference type="NCBI Taxonomy" id="2591634"/>
    <lineage>
        <taxon>Bacteria</taxon>
        <taxon>Pseudomonadati</taxon>
        <taxon>Bacteroidota</taxon>
        <taxon>Cytophagia</taxon>
        <taxon>Cytophagales</taxon>
        <taxon>Cyclobacteriaceae</taxon>
        <taxon>Echinicola</taxon>
    </lineage>
</organism>
<protein>
    <submittedName>
        <fullName evidence="1">6-bladed beta-propeller</fullName>
    </submittedName>
</protein>
<dbReference type="Proteomes" id="UP000316614">
    <property type="component" value="Chromosome"/>
</dbReference>
<keyword evidence="2" id="KW-1185">Reference proteome</keyword>
<gene>
    <name evidence="1" type="ORF">FKX85_03510</name>
</gene>